<name>A0A8S3QKP7_MYTED</name>
<reference evidence="1" key="1">
    <citation type="submission" date="2021-03" db="EMBL/GenBank/DDBJ databases">
        <authorList>
            <person name="Bekaert M."/>
        </authorList>
    </citation>
    <scope>NUCLEOTIDE SEQUENCE</scope>
</reference>
<keyword evidence="2" id="KW-1185">Reference proteome</keyword>
<sequence>MADEEDTTKRYSLIVCKGYGKNGRPCGLNVTDKEERCSKCNTPIPGRTDTSVSRNRTSQGFEYQGQYDEYTGLRTLKKYDMYKCTVTLPREECRSTSYNYYIEFDKTDMKEFWNTTSYDTRFLDIRLAEVVEATINCYDGIVIFEKQNLKRMKNDAELSLVVYLQAIPEQYAETLATTIKELTTSLRKVYWETFHDKTSEIDEMYKKVILSYYLNNLQGSSSFNCLNFQTY</sequence>
<dbReference type="Proteomes" id="UP000683360">
    <property type="component" value="Unassembled WGS sequence"/>
</dbReference>
<gene>
    <name evidence="1" type="ORF">MEDL_9985</name>
</gene>
<protein>
    <submittedName>
        <fullName evidence="1">Uncharacterized protein</fullName>
    </submittedName>
</protein>
<evidence type="ECO:0000313" key="2">
    <source>
        <dbReference type="Proteomes" id="UP000683360"/>
    </source>
</evidence>
<organism evidence="1 2">
    <name type="scientific">Mytilus edulis</name>
    <name type="common">Blue mussel</name>
    <dbReference type="NCBI Taxonomy" id="6550"/>
    <lineage>
        <taxon>Eukaryota</taxon>
        <taxon>Metazoa</taxon>
        <taxon>Spiralia</taxon>
        <taxon>Lophotrochozoa</taxon>
        <taxon>Mollusca</taxon>
        <taxon>Bivalvia</taxon>
        <taxon>Autobranchia</taxon>
        <taxon>Pteriomorphia</taxon>
        <taxon>Mytilida</taxon>
        <taxon>Mytiloidea</taxon>
        <taxon>Mytilidae</taxon>
        <taxon>Mytilinae</taxon>
        <taxon>Mytilus</taxon>
    </lineage>
</organism>
<proteinExistence type="predicted"/>
<dbReference type="EMBL" id="CAJPWZ010000502">
    <property type="protein sequence ID" value="CAG2194997.1"/>
    <property type="molecule type" value="Genomic_DNA"/>
</dbReference>
<accession>A0A8S3QKP7</accession>
<comment type="caution">
    <text evidence="1">The sequence shown here is derived from an EMBL/GenBank/DDBJ whole genome shotgun (WGS) entry which is preliminary data.</text>
</comment>
<dbReference type="AlphaFoldDB" id="A0A8S3QKP7"/>
<evidence type="ECO:0000313" key="1">
    <source>
        <dbReference type="EMBL" id="CAG2194997.1"/>
    </source>
</evidence>